<accession>D5EM74</accession>
<dbReference type="InterPro" id="IPR036873">
    <property type="entry name" value="Rhodanese-like_dom_sf"/>
</dbReference>
<protein>
    <submittedName>
        <fullName evidence="2">Rhodanese domain protein</fullName>
    </submittedName>
</protein>
<dbReference type="Pfam" id="PF00581">
    <property type="entry name" value="Rhodanese"/>
    <property type="match status" value="1"/>
</dbReference>
<name>D5EM74_CORAD</name>
<dbReference type="EMBL" id="CP001998">
    <property type="protein sequence ID" value="ADE55234.1"/>
    <property type="molecule type" value="Genomic_DNA"/>
</dbReference>
<dbReference type="STRING" id="583355.Caka_2217"/>
<sequence length="137" mass="14932">MSLFREFCILAALVLCGTGYSLFSGLASPGEAPPLPPGAITLSDTTGLNFIWLDVRSEADYSEAHIPEALHFDSAEWDQSLIALMDTWGPQPRPIIVYCSSESCDSSEVIANRLRDALQAEVYYLKGGWAAWSSANK</sequence>
<dbReference type="HOGENOM" id="CLU_089574_8_1_0"/>
<organism evidence="2 3">
    <name type="scientific">Coraliomargarita akajimensis (strain DSM 45221 / IAM 15411 / JCM 23193 / KCTC 12865 / 04OKA010-24)</name>
    <dbReference type="NCBI Taxonomy" id="583355"/>
    <lineage>
        <taxon>Bacteria</taxon>
        <taxon>Pseudomonadati</taxon>
        <taxon>Verrucomicrobiota</taxon>
        <taxon>Opitutia</taxon>
        <taxon>Puniceicoccales</taxon>
        <taxon>Coraliomargaritaceae</taxon>
        <taxon>Coraliomargarita</taxon>
    </lineage>
</organism>
<dbReference type="Gene3D" id="3.40.250.10">
    <property type="entry name" value="Rhodanese-like domain"/>
    <property type="match status" value="1"/>
</dbReference>
<dbReference type="CDD" id="cd00158">
    <property type="entry name" value="RHOD"/>
    <property type="match status" value="1"/>
</dbReference>
<dbReference type="SMART" id="SM00450">
    <property type="entry name" value="RHOD"/>
    <property type="match status" value="1"/>
</dbReference>
<evidence type="ECO:0000313" key="2">
    <source>
        <dbReference type="EMBL" id="ADE55234.1"/>
    </source>
</evidence>
<reference evidence="2 3" key="1">
    <citation type="journal article" date="2010" name="Stand. Genomic Sci.">
        <title>Complete genome sequence of Coraliomargarita akajimensis type strain (04OKA010-24).</title>
        <authorList>
            <person name="Mavromatis K."/>
            <person name="Abt B."/>
            <person name="Brambilla E."/>
            <person name="Lapidus A."/>
            <person name="Copeland A."/>
            <person name="Deshpande S."/>
            <person name="Nolan M."/>
            <person name="Lucas S."/>
            <person name="Tice H."/>
            <person name="Cheng J.F."/>
            <person name="Han C."/>
            <person name="Detter J.C."/>
            <person name="Woyke T."/>
            <person name="Goodwin L."/>
            <person name="Pitluck S."/>
            <person name="Held B."/>
            <person name="Brettin T."/>
            <person name="Tapia R."/>
            <person name="Ivanova N."/>
            <person name="Mikhailova N."/>
            <person name="Pati A."/>
            <person name="Liolios K."/>
            <person name="Chen A."/>
            <person name="Palaniappan K."/>
            <person name="Land M."/>
            <person name="Hauser L."/>
            <person name="Chang Y.J."/>
            <person name="Jeffries C.D."/>
            <person name="Rohde M."/>
            <person name="Goker M."/>
            <person name="Bristow J."/>
            <person name="Eisen J.A."/>
            <person name="Markowitz V."/>
            <person name="Hugenholtz P."/>
            <person name="Klenk H.P."/>
            <person name="Kyrpides N.C."/>
        </authorList>
    </citation>
    <scope>NUCLEOTIDE SEQUENCE [LARGE SCALE GENOMIC DNA]</scope>
    <source>
        <strain evidence="3">DSM 45221 / IAM 15411 / JCM 23193 / KCTC 12865</strain>
    </source>
</reference>
<dbReference type="eggNOG" id="COG0607">
    <property type="taxonomic scope" value="Bacteria"/>
</dbReference>
<gene>
    <name evidence="2" type="ordered locus">Caka_2217</name>
</gene>
<proteinExistence type="predicted"/>
<dbReference type="InterPro" id="IPR001763">
    <property type="entry name" value="Rhodanese-like_dom"/>
</dbReference>
<dbReference type="Proteomes" id="UP000000925">
    <property type="component" value="Chromosome"/>
</dbReference>
<keyword evidence="3" id="KW-1185">Reference proteome</keyword>
<dbReference type="OrthoDB" id="195542at2"/>
<dbReference type="SUPFAM" id="SSF52821">
    <property type="entry name" value="Rhodanese/Cell cycle control phosphatase"/>
    <property type="match status" value="1"/>
</dbReference>
<dbReference type="RefSeq" id="WP_013043956.1">
    <property type="nucleotide sequence ID" value="NC_014008.1"/>
</dbReference>
<dbReference type="PROSITE" id="PS50206">
    <property type="entry name" value="RHODANESE_3"/>
    <property type="match status" value="1"/>
</dbReference>
<feature type="domain" description="Rhodanese" evidence="1">
    <location>
        <begin position="49"/>
        <end position="137"/>
    </location>
</feature>
<evidence type="ECO:0000259" key="1">
    <source>
        <dbReference type="PROSITE" id="PS50206"/>
    </source>
</evidence>
<dbReference type="KEGG" id="caa:Caka_2217"/>
<evidence type="ECO:0000313" key="3">
    <source>
        <dbReference type="Proteomes" id="UP000000925"/>
    </source>
</evidence>
<dbReference type="AlphaFoldDB" id="D5EM74"/>